<dbReference type="PANTHER" id="PTHR43434">
    <property type="entry name" value="PHOSPHOGLYCOLATE PHOSPHATASE"/>
    <property type="match status" value="1"/>
</dbReference>
<evidence type="ECO:0000256" key="1">
    <source>
        <dbReference type="ARBA" id="ARBA00000830"/>
    </source>
</evidence>
<dbReference type="InterPro" id="IPR050155">
    <property type="entry name" value="HAD-like_hydrolase_sf"/>
</dbReference>
<keyword evidence="9" id="KW-0119">Carbohydrate metabolism</keyword>
<evidence type="ECO:0000256" key="7">
    <source>
        <dbReference type="ARBA" id="ARBA00022801"/>
    </source>
</evidence>
<accession>A0A7X5QSQ9</accession>
<gene>
    <name evidence="10" type="primary">gph</name>
    <name evidence="10" type="ORF">HBF32_04565</name>
</gene>
<name>A0A7X5QSQ9_9GAMM</name>
<evidence type="ECO:0000313" key="10">
    <source>
        <dbReference type="EMBL" id="NID14737.1"/>
    </source>
</evidence>
<dbReference type="GO" id="GO:0046872">
    <property type="term" value="F:metal ion binding"/>
    <property type="evidence" value="ECO:0007669"/>
    <property type="project" value="UniProtKB-KW"/>
</dbReference>
<dbReference type="Gene3D" id="3.40.50.1000">
    <property type="entry name" value="HAD superfamily/HAD-like"/>
    <property type="match status" value="1"/>
</dbReference>
<keyword evidence="11" id="KW-1185">Reference proteome</keyword>
<dbReference type="NCBIfam" id="TIGR01662">
    <property type="entry name" value="HAD-SF-IIIA"/>
    <property type="match status" value="1"/>
</dbReference>
<comment type="catalytic activity">
    <reaction evidence="1">
        <text>2-phosphoglycolate + H2O = glycolate + phosphate</text>
        <dbReference type="Rhea" id="RHEA:14369"/>
        <dbReference type="ChEBI" id="CHEBI:15377"/>
        <dbReference type="ChEBI" id="CHEBI:29805"/>
        <dbReference type="ChEBI" id="CHEBI:43474"/>
        <dbReference type="ChEBI" id="CHEBI:58033"/>
        <dbReference type="EC" id="3.1.3.18"/>
    </reaction>
</comment>
<evidence type="ECO:0000256" key="5">
    <source>
        <dbReference type="ARBA" id="ARBA00013078"/>
    </source>
</evidence>
<dbReference type="RefSeq" id="WP_166698433.1">
    <property type="nucleotide sequence ID" value="NZ_JAAQTL010000001.1"/>
</dbReference>
<reference evidence="10 11" key="1">
    <citation type="journal article" date="2006" name="Int. J. Syst. Evol. Microbiol.">
        <title>Dyella yeojuensis sp. nov., isolated from greenhouse soil in Korea.</title>
        <authorList>
            <person name="Kim B.Y."/>
            <person name="Weon H.Y."/>
            <person name="Lee K.H."/>
            <person name="Seok S.J."/>
            <person name="Kwon S.W."/>
            <person name="Go S.J."/>
            <person name="Stackebrandt E."/>
        </authorList>
    </citation>
    <scope>NUCLEOTIDE SEQUENCE [LARGE SCALE GENOMIC DNA]</scope>
    <source>
        <strain evidence="10 11">DSM 17673</strain>
    </source>
</reference>
<dbReference type="InterPro" id="IPR037512">
    <property type="entry name" value="PGPase_prok"/>
</dbReference>
<sequence>MAFPYSLVIFDLDGTLVDSAADIAESVNRTLRDWNLPTYDTPRITGWIGEGSRKLITSAFRHAGSDADIDEVMPGFLEHYAETALDGIAYEGVVDTLAALHAEGVKLAVCTNKNEEFVRPLLEARGMLHYFDGIVGANTLPERKPSGVPLRYLATQARVDIDRTLVVGDSESDVLAARDAGMDFVLVSYGYRKSLDLHAAGAVAVIDRMPDLLGITPPDMPRRYRSMP</sequence>
<comment type="caution">
    <text evidence="10">The sequence shown here is derived from an EMBL/GenBank/DDBJ whole genome shotgun (WGS) entry which is preliminary data.</text>
</comment>
<dbReference type="NCBIfam" id="TIGR01549">
    <property type="entry name" value="HAD-SF-IA-v1"/>
    <property type="match status" value="1"/>
</dbReference>
<dbReference type="GO" id="GO:0006281">
    <property type="term" value="P:DNA repair"/>
    <property type="evidence" value="ECO:0007669"/>
    <property type="project" value="TreeGrafter"/>
</dbReference>
<dbReference type="SFLD" id="SFLDG01135">
    <property type="entry name" value="C1.5.6:_HAD__Beta-PGM__Phospha"/>
    <property type="match status" value="1"/>
</dbReference>
<dbReference type="GO" id="GO:0005975">
    <property type="term" value="P:carbohydrate metabolic process"/>
    <property type="evidence" value="ECO:0007669"/>
    <property type="project" value="InterPro"/>
</dbReference>
<dbReference type="EC" id="3.1.3.18" evidence="5"/>
<dbReference type="InterPro" id="IPR023214">
    <property type="entry name" value="HAD_sf"/>
</dbReference>
<evidence type="ECO:0000256" key="6">
    <source>
        <dbReference type="ARBA" id="ARBA00022723"/>
    </source>
</evidence>
<proteinExistence type="inferred from homology"/>
<evidence type="ECO:0000256" key="4">
    <source>
        <dbReference type="ARBA" id="ARBA00006171"/>
    </source>
</evidence>
<dbReference type="Gene3D" id="1.10.150.240">
    <property type="entry name" value="Putative phosphatase, domain 2"/>
    <property type="match status" value="1"/>
</dbReference>
<protein>
    <recommendedName>
        <fullName evidence="5">phosphoglycolate phosphatase</fullName>
        <ecNumber evidence="5">3.1.3.18</ecNumber>
    </recommendedName>
</protein>
<dbReference type="NCBIfam" id="TIGR01449">
    <property type="entry name" value="PGP_bact"/>
    <property type="match status" value="1"/>
</dbReference>
<dbReference type="GO" id="GO:0005829">
    <property type="term" value="C:cytosol"/>
    <property type="evidence" value="ECO:0007669"/>
    <property type="project" value="TreeGrafter"/>
</dbReference>
<dbReference type="FunFam" id="3.40.50.1000:FF:000022">
    <property type="entry name" value="Phosphoglycolate phosphatase"/>
    <property type="match status" value="1"/>
</dbReference>
<dbReference type="SUPFAM" id="SSF56784">
    <property type="entry name" value="HAD-like"/>
    <property type="match status" value="1"/>
</dbReference>
<dbReference type="Pfam" id="PF13419">
    <property type="entry name" value="HAD_2"/>
    <property type="match status" value="1"/>
</dbReference>
<dbReference type="InterPro" id="IPR023198">
    <property type="entry name" value="PGP-like_dom2"/>
</dbReference>
<dbReference type="Proteomes" id="UP000518878">
    <property type="component" value="Unassembled WGS sequence"/>
</dbReference>
<keyword evidence="8" id="KW-0460">Magnesium</keyword>
<evidence type="ECO:0000256" key="9">
    <source>
        <dbReference type="ARBA" id="ARBA00023277"/>
    </source>
</evidence>
<dbReference type="InterPro" id="IPR041492">
    <property type="entry name" value="HAD_2"/>
</dbReference>
<dbReference type="PANTHER" id="PTHR43434:SF1">
    <property type="entry name" value="PHOSPHOGLYCOLATE PHOSPHATASE"/>
    <property type="match status" value="1"/>
</dbReference>
<dbReference type="EMBL" id="JAAQTL010000001">
    <property type="protein sequence ID" value="NID14737.1"/>
    <property type="molecule type" value="Genomic_DNA"/>
</dbReference>
<dbReference type="NCBIfam" id="TIGR01509">
    <property type="entry name" value="HAD-SF-IA-v3"/>
    <property type="match status" value="1"/>
</dbReference>
<keyword evidence="7 10" id="KW-0378">Hydrolase</keyword>
<dbReference type="InterPro" id="IPR006439">
    <property type="entry name" value="HAD-SF_hydro_IA"/>
</dbReference>
<evidence type="ECO:0000256" key="2">
    <source>
        <dbReference type="ARBA" id="ARBA00001946"/>
    </source>
</evidence>
<organism evidence="10 11">
    <name type="scientific">Luteibacter yeojuensis</name>
    <dbReference type="NCBI Taxonomy" id="345309"/>
    <lineage>
        <taxon>Bacteria</taxon>
        <taxon>Pseudomonadati</taxon>
        <taxon>Pseudomonadota</taxon>
        <taxon>Gammaproteobacteria</taxon>
        <taxon>Lysobacterales</taxon>
        <taxon>Rhodanobacteraceae</taxon>
        <taxon>Luteibacter</taxon>
    </lineage>
</organism>
<dbReference type="GO" id="GO:0008967">
    <property type="term" value="F:phosphoglycolate phosphatase activity"/>
    <property type="evidence" value="ECO:0007669"/>
    <property type="project" value="UniProtKB-EC"/>
</dbReference>
<keyword evidence="6" id="KW-0479">Metal-binding</keyword>
<comment type="similarity">
    <text evidence="4">Belongs to the HAD-like hydrolase superfamily. CbbY/CbbZ/Gph/YieH family.</text>
</comment>
<dbReference type="InterPro" id="IPR036412">
    <property type="entry name" value="HAD-like_sf"/>
</dbReference>
<dbReference type="SFLD" id="SFLDG01129">
    <property type="entry name" value="C1.5:_HAD__Beta-PGM__Phosphata"/>
    <property type="match status" value="1"/>
</dbReference>
<evidence type="ECO:0000313" key="11">
    <source>
        <dbReference type="Proteomes" id="UP000518878"/>
    </source>
</evidence>
<dbReference type="AlphaFoldDB" id="A0A7X5QSQ9"/>
<evidence type="ECO:0000256" key="3">
    <source>
        <dbReference type="ARBA" id="ARBA00004818"/>
    </source>
</evidence>
<comment type="cofactor">
    <cofactor evidence="2">
        <name>Mg(2+)</name>
        <dbReference type="ChEBI" id="CHEBI:18420"/>
    </cofactor>
</comment>
<evidence type="ECO:0000256" key="8">
    <source>
        <dbReference type="ARBA" id="ARBA00022842"/>
    </source>
</evidence>
<dbReference type="InterPro" id="IPR006549">
    <property type="entry name" value="HAD-SF_hydro_IIIA"/>
</dbReference>
<comment type="pathway">
    <text evidence="3">Organic acid metabolism; glycolate biosynthesis; glycolate from 2-phosphoglycolate: step 1/1.</text>
</comment>
<dbReference type="SFLD" id="SFLDS00003">
    <property type="entry name" value="Haloacid_Dehalogenase"/>
    <property type="match status" value="1"/>
</dbReference>
<dbReference type="PRINTS" id="PR00413">
    <property type="entry name" value="HADHALOGNASE"/>
</dbReference>